<keyword evidence="1" id="KW-0175">Coiled coil</keyword>
<dbReference type="Proteomes" id="UP000184529">
    <property type="component" value="Unassembled WGS sequence"/>
</dbReference>
<proteinExistence type="predicted"/>
<feature type="coiled-coil region" evidence="1">
    <location>
        <begin position="184"/>
        <end position="283"/>
    </location>
</feature>
<keyword evidence="2" id="KW-1133">Transmembrane helix</keyword>
<dbReference type="EMBL" id="FQZM01000034">
    <property type="protein sequence ID" value="SHJ43324.1"/>
    <property type="molecule type" value="Genomic_DNA"/>
</dbReference>
<evidence type="ECO:0000313" key="3">
    <source>
        <dbReference type="EMBL" id="SHJ43324.1"/>
    </source>
</evidence>
<organism evidence="3 4">
    <name type="scientific">Desulfofundulus thermosubterraneus DSM 16057</name>
    <dbReference type="NCBI Taxonomy" id="1121432"/>
    <lineage>
        <taxon>Bacteria</taxon>
        <taxon>Bacillati</taxon>
        <taxon>Bacillota</taxon>
        <taxon>Clostridia</taxon>
        <taxon>Eubacteriales</taxon>
        <taxon>Peptococcaceae</taxon>
        <taxon>Desulfofundulus</taxon>
    </lineage>
</organism>
<keyword evidence="2" id="KW-0472">Membrane</keyword>
<evidence type="ECO:0000313" key="4">
    <source>
        <dbReference type="Proteomes" id="UP000184529"/>
    </source>
</evidence>
<reference evidence="4" key="1">
    <citation type="submission" date="2016-11" db="EMBL/GenBank/DDBJ databases">
        <authorList>
            <person name="Varghese N."/>
            <person name="Submissions S."/>
        </authorList>
    </citation>
    <scope>NUCLEOTIDE SEQUENCE [LARGE SCALE GENOMIC DNA]</scope>
    <source>
        <strain evidence="4">DSM 16057</strain>
    </source>
</reference>
<sequence>MDNEFKLQNTREKLISLAKFFGFILVVLSIGYFLNHIVSGNSKSVNDEVSKKLWQDQEQEQKPFKGSYPNPVKAGEPFPVNFTITNNSDIPMVAAMINFEDTGMISKVIPEPNWSYEEDFWGKLQGIKMENLFIEKGESLESKLTFQIDVPGTYQFKLHPSIKVGQWEELGTYVVSVIVQDTPKAQQMRNKKEVLAKINEIDEKINDLKWDIKLAEDFIASTKDNINNTKELIKNAENREDIESYNRDIVNWSKEIQEKRKLIDKNQSEIKALLQEKQILLREIQASE</sequence>
<evidence type="ECO:0000256" key="1">
    <source>
        <dbReference type="SAM" id="Coils"/>
    </source>
</evidence>
<protein>
    <submittedName>
        <fullName evidence="3">Uncharacterized protein</fullName>
    </submittedName>
</protein>
<dbReference type="RefSeq" id="WP_072870129.1">
    <property type="nucleotide sequence ID" value="NZ_FQZM01000034.1"/>
</dbReference>
<gene>
    <name evidence="3" type="ORF">SAMN02745219_02543</name>
</gene>
<feature type="transmembrane region" description="Helical" evidence="2">
    <location>
        <begin position="14"/>
        <end position="34"/>
    </location>
</feature>
<keyword evidence="2" id="KW-0812">Transmembrane</keyword>
<dbReference type="AlphaFoldDB" id="A0A1M6J9J5"/>
<name>A0A1M6J9J5_9FIRM</name>
<keyword evidence="4" id="KW-1185">Reference proteome</keyword>
<dbReference type="STRING" id="1121432.SAMN02745219_02543"/>
<evidence type="ECO:0000256" key="2">
    <source>
        <dbReference type="SAM" id="Phobius"/>
    </source>
</evidence>
<accession>A0A1M6J9J5</accession>